<dbReference type="PIRSF" id="PIRSF028732">
    <property type="entry name" value="Alba"/>
    <property type="match status" value="1"/>
</dbReference>
<protein>
    <recommendedName>
        <fullName evidence="5">DNA/RNA-binding protein Alba</fullName>
    </recommendedName>
</protein>
<evidence type="ECO:0000256" key="3">
    <source>
        <dbReference type="ARBA" id="ARBA00022490"/>
    </source>
</evidence>
<keyword evidence="4 5" id="KW-0238">DNA-binding</keyword>
<dbReference type="InterPro" id="IPR002775">
    <property type="entry name" value="DNA/RNA-bd_Alba-like"/>
</dbReference>
<sequence>MSEGENQESVIFIGRKSTISYVLVAVTILNKNDTCNIQARGRQISKAVDVAEITRRKFLADQVVVDNVTISSEELPSDNGEGTKTVSTIEITLKKK</sequence>
<dbReference type="InterPro" id="IPR013795">
    <property type="entry name" value="DNA/RNA-bd_Alba"/>
</dbReference>
<dbReference type="HAMAP" id="MF_01122">
    <property type="entry name" value="AlbA"/>
    <property type="match status" value="1"/>
</dbReference>
<comment type="subcellular location">
    <subcellularLocation>
        <location evidence="5">Cytoplasm</location>
    </subcellularLocation>
    <subcellularLocation>
        <location evidence="5">Chromosome</location>
    </subcellularLocation>
</comment>
<dbReference type="AlphaFoldDB" id="A0A9Y1BQD8"/>
<dbReference type="GO" id="GO:0030261">
    <property type="term" value="P:chromosome condensation"/>
    <property type="evidence" value="ECO:0007669"/>
    <property type="project" value="UniProtKB-KW"/>
</dbReference>
<gene>
    <name evidence="5" type="primary">albA</name>
    <name evidence="7" type="ORF">K9W46_13225</name>
</gene>
<dbReference type="SUPFAM" id="SSF82704">
    <property type="entry name" value="AlbA-like"/>
    <property type="match status" value="1"/>
</dbReference>
<keyword evidence="2 5" id="KW-0158">Chromosome</keyword>
<dbReference type="GO" id="GO:0003690">
    <property type="term" value="F:double-stranded DNA binding"/>
    <property type="evidence" value="ECO:0007669"/>
    <property type="project" value="UniProtKB-UniRule"/>
</dbReference>
<keyword evidence="3 5" id="KW-0963">Cytoplasm</keyword>
<dbReference type="InterPro" id="IPR036882">
    <property type="entry name" value="Alba-like_dom_sf"/>
</dbReference>
<dbReference type="GO" id="GO:0005737">
    <property type="term" value="C:cytoplasm"/>
    <property type="evidence" value="ECO:0007669"/>
    <property type="project" value="UniProtKB-SubCell"/>
</dbReference>
<evidence type="ECO:0000256" key="1">
    <source>
        <dbReference type="ARBA" id="ARBA00008018"/>
    </source>
</evidence>
<organism evidence="7">
    <name type="scientific">Candidatus Heimdallarchaeum endolithica</name>
    <dbReference type="NCBI Taxonomy" id="2876572"/>
    <lineage>
        <taxon>Archaea</taxon>
        <taxon>Promethearchaeati</taxon>
        <taxon>Candidatus Heimdallarchaeota</taxon>
        <taxon>Candidatus Heimdallarchaeia (ex Rinke et al. 2021) (nom. nud.)</taxon>
        <taxon>Candidatus Heimdallarchaeales</taxon>
        <taxon>Candidatus Heimdallarchaeaceae</taxon>
        <taxon>Candidatus Heimdallarchaeum</taxon>
    </lineage>
</organism>
<comment type="function">
    <text evidence="5">Binds double-stranded DNA tightly but without sequence specificity. Involved in DNA compaction.</text>
</comment>
<evidence type="ECO:0000256" key="5">
    <source>
        <dbReference type="HAMAP-Rule" id="MF_01122"/>
    </source>
</evidence>
<evidence type="ECO:0000256" key="4">
    <source>
        <dbReference type="ARBA" id="ARBA00023125"/>
    </source>
</evidence>
<evidence type="ECO:0000256" key="2">
    <source>
        <dbReference type="ARBA" id="ARBA00022454"/>
    </source>
</evidence>
<dbReference type="EMBL" id="CP084167">
    <property type="protein sequence ID" value="UJG43321.1"/>
    <property type="molecule type" value="Genomic_DNA"/>
</dbReference>
<evidence type="ECO:0000313" key="7">
    <source>
        <dbReference type="EMBL" id="UJG43321.1"/>
    </source>
</evidence>
<comment type="similarity">
    <text evidence="1 5">Belongs to the histone-like Alba family.</text>
</comment>
<keyword evidence="5" id="KW-0226">DNA condensation</keyword>
<dbReference type="Gene3D" id="3.30.110.20">
    <property type="entry name" value="Alba-like domain"/>
    <property type="match status" value="1"/>
</dbReference>
<name>A0A9Y1BQD8_9ARCH</name>
<feature type="domain" description="DNA/RNA-binding protein Alba-like" evidence="6">
    <location>
        <begin position="10"/>
        <end position="72"/>
    </location>
</feature>
<evidence type="ECO:0000259" key="6">
    <source>
        <dbReference type="Pfam" id="PF01918"/>
    </source>
</evidence>
<accession>A0A9Y1BQD8</accession>
<dbReference type="Pfam" id="PF01918">
    <property type="entry name" value="Alba"/>
    <property type="match status" value="1"/>
</dbReference>
<proteinExistence type="inferred from homology"/>
<comment type="caution">
    <text evidence="5">Lacks conserved residue(s) required for the propagation of feature annotation.</text>
</comment>
<dbReference type="GO" id="GO:0005694">
    <property type="term" value="C:chromosome"/>
    <property type="evidence" value="ECO:0007669"/>
    <property type="project" value="UniProtKB-SubCell"/>
</dbReference>
<reference evidence="7" key="1">
    <citation type="journal article" date="2022" name="Nat. Microbiol.">
        <title>Unique mobile elements and scalable gene flow at the prokaryote-eukaryote boundary revealed by circularized Asgard archaea genomes.</title>
        <authorList>
            <person name="Wu F."/>
            <person name="Speth D.R."/>
            <person name="Philosof A."/>
            <person name="Cremiere A."/>
            <person name="Narayanan A."/>
            <person name="Barco R.A."/>
            <person name="Connon S.A."/>
            <person name="Amend J.P."/>
            <person name="Antoshechkin I.A."/>
            <person name="Orphan V.J."/>
        </authorList>
    </citation>
    <scope>NUCLEOTIDE SEQUENCE</scope>
    <source>
        <strain evidence="7">PR6</strain>
    </source>
</reference>
<dbReference type="GO" id="GO:0003723">
    <property type="term" value="F:RNA binding"/>
    <property type="evidence" value="ECO:0007669"/>
    <property type="project" value="InterPro"/>
</dbReference>
<dbReference type="Proteomes" id="UP001200513">
    <property type="component" value="Chromosome"/>
</dbReference>